<dbReference type="SUPFAM" id="SSF52540">
    <property type="entry name" value="P-loop containing nucleoside triphosphate hydrolases"/>
    <property type="match status" value="1"/>
</dbReference>
<keyword evidence="2" id="KW-0067">ATP-binding</keyword>
<feature type="domain" description="ATPase dynein-related AAA" evidence="3">
    <location>
        <begin position="64"/>
        <end position="205"/>
    </location>
</feature>
<evidence type="ECO:0000256" key="1">
    <source>
        <dbReference type="ARBA" id="ARBA00022741"/>
    </source>
</evidence>
<organism evidence="4 5">
    <name type="scientific">Hydrogenovibrio marinus</name>
    <dbReference type="NCBI Taxonomy" id="28885"/>
    <lineage>
        <taxon>Bacteria</taxon>
        <taxon>Pseudomonadati</taxon>
        <taxon>Pseudomonadota</taxon>
        <taxon>Gammaproteobacteria</taxon>
        <taxon>Thiotrichales</taxon>
        <taxon>Piscirickettsiaceae</taxon>
        <taxon>Hydrogenovibrio</taxon>
    </lineage>
</organism>
<dbReference type="InterPro" id="IPR011704">
    <property type="entry name" value="ATPase_dyneun-rel_AAA"/>
</dbReference>
<keyword evidence="5" id="KW-1185">Reference proteome</keyword>
<dbReference type="AlphaFoldDB" id="A0A066ZMB6"/>
<accession>A0A066ZMB6</accession>
<evidence type="ECO:0000256" key="2">
    <source>
        <dbReference type="ARBA" id="ARBA00022840"/>
    </source>
</evidence>
<dbReference type="GO" id="GO:0030687">
    <property type="term" value="C:preribosome, large subunit precursor"/>
    <property type="evidence" value="ECO:0007669"/>
    <property type="project" value="TreeGrafter"/>
</dbReference>
<dbReference type="PANTHER" id="PTHR48103:SF2">
    <property type="entry name" value="MIDASIN"/>
    <property type="match status" value="1"/>
</dbReference>
<gene>
    <name evidence="4" type="ORF">EI16_12105</name>
</gene>
<reference evidence="4 5" key="1">
    <citation type="submission" date="2014-04" db="EMBL/GenBank/DDBJ databases">
        <title>Draft genome sequence of Hydrogenovibrio marinus MH-110, a model organism for aerobic H2 metabolism.</title>
        <authorList>
            <person name="Cha H.J."/>
            <person name="Jo B.H."/>
            <person name="Hwang B.H."/>
        </authorList>
    </citation>
    <scope>NUCLEOTIDE SEQUENCE [LARGE SCALE GENOMIC DNA]</scope>
    <source>
        <strain evidence="4 5">MH-110</strain>
    </source>
</reference>
<dbReference type="PANTHER" id="PTHR48103">
    <property type="entry name" value="MIDASIN-RELATED"/>
    <property type="match status" value="1"/>
</dbReference>
<dbReference type="GO" id="GO:0016887">
    <property type="term" value="F:ATP hydrolysis activity"/>
    <property type="evidence" value="ECO:0007669"/>
    <property type="project" value="InterPro"/>
</dbReference>
<dbReference type="RefSeq" id="WP_029913671.1">
    <property type="nucleotide sequence ID" value="NZ_JMIU01000002.1"/>
</dbReference>
<dbReference type="InterPro" id="IPR027417">
    <property type="entry name" value="P-loop_NTPase"/>
</dbReference>
<dbReference type="Gene3D" id="3.40.50.300">
    <property type="entry name" value="P-loop containing nucleotide triphosphate hydrolases"/>
    <property type="match status" value="1"/>
</dbReference>
<evidence type="ECO:0000259" key="3">
    <source>
        <dbReference type="Pfam" id="PF07728"/>
    </source>
</evidence>
<dbReference type="GO" id="GO:0005524">
    <property type="term" value="F:ATP binding"/>
    <property type="evidence" value="ECO:0007669"/>
    <property type="project" value="UniProtKB-KW"/>
</dbReference>
<name>A0A066ZMB6_HYDMR</name>
<protein>
    <recommendedName>
        <fullName evidence="3">ATPase dynein-related AAA domain-containing protein</fullName>
    </recommendedName>
</protein>
<evidence type="ECO:0000313" key="5">
    <source>
        <dbReference type="Proteomes" id="UP000027341"/>
    </source>
</evidence>
<dbReference type="Pfam" id="PF07728">
    <property type="entry name" value="AAA_5"/>
    <property type="match status" value="1"/>
</dbReference>
<dbReference type="STRING" id="28885.EI16_12105"/>
<dbReference type="Proteomes" id="UP000027341">
    <property type="component" value="Unassembled WGS sequence"/>
</dbReference>
<evidence type="ECO:0000313" key="4">
    <source>
        <dbReference type="EMBL" id="KDN94637.1"/>
    </source>
</evidence>
<sequence>MTTLNIVSNDQTTFGEAFGLDGIDVSLTDLADFGQGTNVEKNENFVFEKDVVKQILFALKEGINILMWGDAGAGKTDMVEQISCRLNRPAFIISLGEESSMRQLIGGFTMAGGDSPWKDGALLEAIRTPYATIGLDEINMAMPGVVAMLNHLLQKKEIIIPETGEVVPCAEGVSFMATSNTNMGIDESGLFEGSQNQNAATRSRFAGLHIKYLKEEDELRLINLAYPGLDEAIPPVNGKSFPELTVQLANALRASMREGGLSLPFSVRQIHLFTKSSLAFQDAQMAFKFAYWNLLDSVERQTAGDIFKTVFNVTVAD</sequence>
<dbReference type="EMBL" id="JMIU01000002">
    <property type="protein sequence ID" value="KDN94637.1"/>
    <property type="molecule type" value="Genomic_DNA"/>
</dbReference>
<dbReference type="GO" id="GO:0000027">
    <property type="term" value="P:ribosomal large subunit assembly"/>
    <property type="evidence" value="ECO:0007669"/>
    <property type="project" value="TreeGrafter"/>
</dbReference>
<proteinExistence type="predicted"/>
<keyword evidence="1" id="KW-0547">Nucleotide-binding</keyword>
<comment type="caution">
    <text evidence="4">The sequence shown here is derived from an EMBL/GenBank/DDBJ whole genome shotgun (WGS) entry which is preliminary data.</text>
</comment>